<proteinExistence type="predicted"/>
<gene>
    <name evidence="1" type="ORF">ALC53_11672</name>
</gene>
<protein>
    <submittedName>
        <fullName evidence="1">Uncharacterized protein</fullName>
    </submittedName>
</protein>
<name>A0A195B1A7_9HYME</name>
<organism evidence="1 2">
    <name type="scientific">Atta colombica</name>
    <dbReference type="NCBI Taxonomy" id="520822"/>
    <lineage>
        <taxon>Eukaryota</taxon>
        <taxon>Metazoa</taxon>
        <taxon>Ecdysozoa</taxon>
        <taxon>Arthropoda</taxon>
        <taxon>Hexapoda</taxon>
        <taxon>Insecta</taxon>
        <taxon>Pterygota</taxon>
        <taxon>Neoptera</taxon>
        <taxon>Endopterygota</taxon>
        <taxon>Hymenoptera</taxon>
        <taxon>Apocrita</taxon>
        <taxon>Aculeata</taxon>
        <taxon>Formicoidea</taxon>
        <taxon>Formicidae</taxon>
        <taxon>Myrmicinae</taxon>
        <taxon>Atta</taxon>
    </lineage>
</organism>
<evidence type="ECO:0000313" key="2">
    <source>
        <dbReference type="Proteomes" id="UP000078540"/>
    </source>
</evidence>
<keyword evidence="2" id="KW-1185">Reference proteome</keyword>
<evidence type="ECO:0000313" key="1">
    <source>
        <dbReference type="EMBL" id="KYM77984.1"/>
    </source>
</evidence>
<dbReference type="Proteomes" id="UP000078540">
    <property type="component" value="Unassembled WGS sequence"/>
</dbReference>
<accession>A0A195B1A7</accession>
<sequence length="152" mass="16913">MVAVLEEKGLRKMARRVYEPCNRRERRRIAETEVEVAKTEVEEVAAVKVATKVELGVAFRMDPHGRIHREGGKESAVCWAKAGCTLRCKSGMGSHGKMVVRHSQLIPPYIYKHVLKKVDYRNPAGWCGFTIIGKRQSMKENVGAVPRGGGGP</sequence>
<dbReference type="EMBL" id="KQ976691">
    <property type="protein sequence ID" value="KYM77984.1"/>
    <property type="molecule type" value="Genomic_DNA"/>
</dbReference>
<reference evidence="1 2" key="1">
    <citation type="submission" date="2015-09" db="EMBL/GenBank/DDBJ databases">
        <title>Atta colombica WGS genome.</title>
        <authorList>
            <person name="Nygaard S."/>
            <person name="Hu H."/>
            <person name="Boomsma J."/>
            <person name="Zhang G."/>
        </authorList>
    </citation>
    <scope>NUCLEOTIDE SEQUENCE [LARGE SCALE GENOMIC DNA]</scope>
    <source>
        <strain evidence="1">Treedump-2</strain>
        <tissue evidence="1">Whole body</tissue>
    </source>
</reference>
<dbReference type="AlphaFoldDB" id="A0A195B1A7"/>